<dbReference type="InterPro" id="IPR002477">
    <property type="entry name" value="Peptidoglycan-bd-like"/>
</dbReference>
<reference evidence="2" key="1">
    <citation type="submission" date="2019-11" db="EMBL/GenBank/DDBJ databases">
        <title>Growth characteristics of pneumococcus vary with the chemical composition of the capsule and with environmental conditions.</title>
        <authorList>
            <person name="Tothpal A."/>
            <person name="Desobry K."/>
            <person name="Joshi S."/>
            <person name="Wyllie A.L."/>
            <person name="Weinberger D.M."/>
        </authorList>
    </citation>
    <scope>NUCLEOTIDE SEQUENCE</scope>
    <source>
        <strain evidence="2">Pnumococcus10A</strain>
    </source>
</reference>
<feature type="domain" description="Peptidoglycan binding-like" evidence="1">
    <location>
        <begin position="7"/>
        <end position="56"/>
    </location>
</feature>
<dbReference type="EMBL" id="WNHN01000990">
    <property type="protein sequence ID" value="MTV78327.1"/>
    <property type="molecule type" value="Genomic_DNA"/>
</dbReference>
<dbReference type="Pfam" id="PF01471">
    <property type="entry name" value="PG_binding_1"/>
    <property type="match status" value="1"/>
</dbReference>
<accession>A0AAW9W980</accession>
<dbReference type="InterPro" id="IPR036366">
    <property type="entry name" value="PGBDSf"/>
</dbReference>
<organism evidence="2 3">
    <name type="scientific">Streptococcus pneumoniae</name>
    <dbReference type="NCBI Taxonomy" id="1313"/>
    <lineage>
        <taxon>Bacteria</taxon>
        <taxon>Bacillati</taxon>
        <taxon>Bacillota</taxon>
        <taxon>Bacilli</taxon>
        <taxon>Lactobacillales</taxon>
        <taxon>Streptococcaceae</taxon>
        <taxon>Streptococcus</taxon>
    </lineage>
</organism>
<gene>
    <name evidence="2" type="ORF">GM535_14030</name>
</gene>
<evidence type="ECO:0000259" key="1">
    <source>
        <dbReference type="Pfam" id="PF01471"/>
    </source>
</evidence>
<evidence type="ECO:0000313" key="3">
    <source>
        <dbReference type="Proteomes" id="UP000729182"/>
    </source>
</evidence>
<sequence length="69" mass="7653">MVDRARMLLVQHFLHAFGILHNAPDGSWGPISINACKFYQAHNNLQQTGLPDEATFVSIVNKSFLAGSR</sequence>
<evidence type="ECO:0000313" key="2">
    <source>
        <dbReference type="EMBL" id="MTV78327.1"/>
    </source>
</evidence>
<dbReference type="InterPro" id="IPR036365">
    <property type="entry name" value="PGBD-like_sf"/>
</dbReference>
<dbReference type="AlphaFoldDB" id="A0AAW9W980"/>
<dbReference type="Proteomes" id="UP000729182">
    <property type="component" value="Unassembled WGS sequence"/>
</dbReference>
<dbReference type="Gene3D" id="1.10.101.10">
    <property type="entry name" value="PGBD-like superfamily/PGBD"/>
    <property type="match status" value="1"/>
</dbReference>
<name>A0AAW9W980_STREE</name>
<proteinExistence type="predicted"/>
<dbReference type="SUPFAM" id="SSF47090">
    <property type="entry name" value="PGBD-like"/>
    <property type="match status" value="1"/>
</dbReference>
<protein>
    <recommendedName>
        <fullName evidence="1">Peptidoglycan binding-like domain-containing protein</fullName>
    </recommendedName>
</protein>
<comment type="caution">
    <text evidence="2">The sequence shown here is derived from an EMBL/GenBank/DDBJ whole genome shotgun (WGS) entry which is preliminary data.</text>
</comment>